<comment type="caution">
    <text evidence="1">The sequence shown here is derived from an EMBL/GenBank/DDBJ whole genome shotgun (WGS) entry which is preliminary data.</text>
</comment>
<organism evidence="1 2">
    <name type="scientific">Staurois parvus</name>
    <dbReference type="NCBI Taxonomy" id="386267"/>
    <lineage>
        <taxon>Eukaryota</taxon>
        <taxon>Metazoa</taxon>
        <taxon>Chordata</taxon>
        <taxon>Craniata</taxon>
        <taxon>Vertebrata</taxon>
        <taxon>Euteleostomi</taxon>
        <taxon>Amphibia</taxon>
        <taxon>Batrachia</taxon>
        <taxon>Anura</taxon>
        <taxon>Neobatrachia</taxon>
        <taxon>Ranoidea</taxon>
        <taxon>Ranidae</taxon>
        <taxon>Staurois</taxon>
    </lineage>
</organism>
<protein>
    <submittedName>
        <fullName evidence="1">Uncharacterized protein</fullName>
    </submittedName>
</protein>
<feature type="non-terminal residue" evidence="1">
    <location>
        <position position="42"/>
    </location>
</feature>
<evidence type="ECO:0000313" key="1">
    <source>
        <dbReference type="EMBL" id="CAI9589279.1"/>
    </source>
</evidence>
<sequence>MSCQSAPANSDYKCYTYQFSLAITLNMHYCYRILAGAGRKDT</sequence>
<name>A0ABN9EYG7_9NEOB</name>
<proteinExistence type="predicted"/>
<dbReference type="EMBL" id="CATNWA010016042">
    <property type="protein sequence ID" value="CAI9589279.1"/>
    <property type="molecule type" value="Genomic_DNA"/>
</dbReference>
<reference evidence="1" key="1">
    <citation type="submission" date="2023-05" db="EMBL/GenBank/DDBJ databases">
        <authorList>
            <person name="Stuckert A."/>
        </authorList>
    </citation>
    <scope>NUCLEOTIDE SEQUENCE</scope>
</reference>
<dbReference type="Proteomes" id="UP001162483">
    <property type="component" value="Unassembled WGS sequence"/>
</dbReference>
<keyword evidence="2" id="KW-1185">Reference proteome</keyword>
<gene>
    <name evidence="1" type="ORF">SPARVUS_LOCUS10863948</name>
</gene>
<accession>A0ABN9EYG7</accession>
<evidence type="ECO:0000313" key="2">
    <source>
        <dbReference type="Proteomes" id="UP001162483"/>
    </source>
</evidence>